<dbReference type="Proteomes" id="UP000215914">
    <property type="component" value="Chromosome 14"/>
</dbReference>
<organism evidence="1 2">
    <name type="scientific">Helianthus annuus</name>
    <name type="common">Common sunflower</name>
    <dbReference type="NCBI Taxonomy" id="4232"/>
    <lineage>
        <taxon>Eukaryota</taxon>
        <taxon>Viridiplantae</taxon>
        <taxon>Streptophyta</taxon>
        <taxon>Embryophyta</taxon>
        <taxon>Tracheophyta</taxon>
        <taxon>Spermatophyta</taxon>
        <taxon>Magnoliopsida</taxon>
        <taxon>eudicotyledons</taxon>
        <taxon>Gunneridae</taxon>
        <taxon>Pentapetalae</taxon>
        <taxon>asterids</taxon>
        <taxon>campanulids</taxon>
        <taxon>Asterales</taxon>
        <taxon>Asteraceae</taxon>
        <taxon>Asteroideae</taxon>
        <taxon>Heliantheae alliance</taxon>
        <taxon>Heliantheae</taxon>
        <taxon>Helianthus</taxon>
    </lineage>
</organism>
<evidence type="ECO:0000313" key="1">
    <source>
        <dbReference type="EMBL" id="OTF97331.1"/>
    </source>
</evidence>
<proteinExistence type="predicted"/>
<accession>A0A251SFK6</accession>
<evidence type="ECO:0000313" key="2">
    <source>
        <dbReference type="Proteomes" id="UP000215914"/>
    </source>
</evidence>
<name>A0A251SFK6_HELAN</name>
<dbReference type="InParanoid" id="A0A251SFK6"/>
<keyword evidence="2" id="KW-1185">Reference proteome</keyword>
<dbReference type="EMBL" id="CM007903">
    <property type="protein sequence ID" value="OTF97331.1"/>
    <property type="molecule type" value="Genomic_DNA"/>
</dbReference>
<dbReference type="AlphaFoldDB" id="A0A251SFK6"/>
<protein>
    <submittedName>
        <fullName evidence="1">Uncharacterized protein</fullName>
    </submittedName>
</protein>
<sequence length="84" mass="9810">MSTPPNEIIAILPPTVHCYVATLPPVNRFCQVNFIPNPDQFILHHHHQQFNRLIVVCFFIIIFKRFCQISNELLLMMNLCASFL</sequence>
<gene>
    <name evidence="1" type="ORF">HannXRQ_Chr14g0433431</name>
</gene>
<reference evidence="2" key="1">
    <citation type="journal article" date="2017" name="Nature">
        <title>The sunflower genome provides insights into oil metabolism, flowering and Asterid evolution.</title>
        <authorList>
            <person name="Badouin H."/>
            <person name="Gouzy J."/>
            <person name="Grassa C.J."/>
            <person name="Murat F."/>
            <person name="Staton S.E."/>
            <person name="Cottret L."/>
            <person name="Lelandais-Briere C."/>
            <person name="Owens G.L."/>
            <person name="Carrere S."/>
            <person name="Mayjonade B."/>
            <person name="Legrand L."/>
            <person name="Gill N."/>
            <person name="Kane N.C."/>
            <person name="Bowers J.E."/>
            <person name="Hubner S."/>
            <person name="Bellec A."/>
            <person name="Berard A."/>
            <person name="Berges H."/>
            <person name="Blanchet N."/>
            <person name="Boniface M.C."/>
            <person name="Brunel D."/>
            <person name="Catrice O."/>
            <person name="Chaidir N."/>
            <person name="Claudel C."/>
            <person name="Donnadieu C."/>
            <person name="Faraut T."/>
            <person name="Fievet G."/>
            <person name="Helmstetter N."/>
            <person name="King M."/>
            <person name="Knapp S.J."/>
            <person name="Lai Z."/>
            <person name="Le Paslier M.C."/>
            <person name="Lippi Y."/>
            <person name="Lorenzon L."/>
            <person name="Mandel J.R."/>
            <person name="Marage G."/>
            <person name="Marchand G."/>
            <person name="Marquand E."/>
            <person name="Bret-Mestries E."/>
            <person name="Morien E."/>
            <person name="Nambeesan S."/>
            <person name="Nguyen T."/>
            <person name="Pegot-Espagnet P."/>
            <person name="Pouilly N."/>
            <person name="Raftis F."/>
            <person name="Sallet E."/>
            <person name="Schiex T."/>
            <person name="Thomas J."/>
            <person name="Vandecasteele C."/>
            <person name="Vares D."/>
            <person name="Vear F."/>
            <person name="Vautrin S."/>
            <person name="Crespi M."/>
            <person name="Mangin B."/>
            <person name="Burke J.M."/>
            <person name="Salse J."/>
            <person name="Munos S."/>
            <person name="Vincourt P."/>
            <person name="Rieseberg L.H."/>
            <person name="Langlade N.B."/>
        </authorList>
    </citation>
    <scope>NUCLEOTIDE SEQUENCE [LARGE SCALE GENOMIC DNA]</scope>
    <source>
        <strain evidence="2">cv. SF193</strain>
    </source>
</reference>